<dbReference type="STRING" id="155865.SAMN05216515_10493"/>
<proteinExistence type="predicted"/>
<evidence type="ECO:0000313" key="1">
    <source>
        <dbReference type="EMBL" id="SFU41458.1"/>
    </source>
</evidence>
<name>A0A1I7FZ30_9FIRM</name>
<dbReference type="AlphaFoldDB" id="A0A1I7FZ30"/>
<gene>
    <name evidence="1" type="ORF">SAMN05216508_10438</name>
</gene>
<dbReference type="Proteomes" id="UP000198817">
    <property type="component" value="Unassembled WGS sequence"/>
</dbReference>
<keyword evidence="2" id="KW-1185">Reference proteome</keyword>
<evidence type="ECO:0000313" key="2">
    <source>
        <dbReference type="Proteomes" id="UP000198817"/>
    </source>
</evidence>
<sequence length="294" mass="34721">MEKMTEKNIRRATADSEFFRTLPPANMLHVMIRSIIDTGQVDEKLLTVWYENEDRWGEVTEEERMDQILMVLDQWNPSDVLRYMQKKGFVGFCLPRLMPIRKVMDKKTYYAIIDNFNELKDRNLGFRLNVFLFPFDPAHIRETLEACNMTDDAVNMISWALDHYIDFIHIRNEKKLKQFIRSSSVADYYYMDDLAQAVWEVTHMNEYRRGDSRKAVDALLRAGVPFEADDLEVTDEELQDEAGIGREEEIRAVRELLVDECLFHKLRNSRGNLLEKARNLAGSRKLQQEIRRQA</sequence>
<organism evidence="1 2">
    <name type="scientific">Eubacterium pyruvativorans</name>
    <dbReference type="NCBI Taxonomy" id="155865"/>
    <lineage>
        <taxon>Bacteria</taxon>
        <taxon>Bacillati</taxon>
        <taxon>Bacillota</taxon>
        <taxon>Clostridia</taxon>
        <taxon>Eubacteriales</taxon>
        <taxon>Eubacteriaceae</taxon>
        <taxon>Eubacterium</taxon>
    </lineage>
</organism>
<dbReference type="SUPFAM" id="SSF81891">
    <property type="entry name" value="Poly A polymerase C-terminal region-like"/>
    <property type="match status" value="1"/>
</dbReference>
<dbReference type="EMBL" id="FPBT01000004">
    <property type="protein sequence ID" value="SFU41458.1"/>
    <property type="molecule type" value="Genomic_DNA"/>
</dbReference>
<dbReference type="RefSeq" id="WP_090470292.1">
    <property type="nucleotide sequence ID" value="NZ_FOWF01000004.1"/>
</dbReference>
<dbReference type="OrthoDB" id="1764528at2"/>
<protein>
    <submittedName>
        <fullName evidence="1">Uncharacterized protein</fullName>
    </submittedName>
</protein>
<accession>A0A1I7FZ30</accession>
<reference evidence="1 2" key="1">
    <citation type="submission" date="2016-10" db="EMBL/GenBank/DDBJ databases">
        <authorList>
            <person name="de Groot N.N."/>
        </authorList>
    </citation>
    <scope>NUCLEOTIDE SEQUENCE [LARGE SCALE GENOMIC DNA]</scope>
    <source>
        <strain evidence="1 2">KHGC13</strain>
    </source>
</reference>